<reference evidence="2" key="1">
    <citation type="journal article" date="2020" name="Stud. Mycol.">
        <title>101 Dothideomycetes genomes: a test case for predicting lifestyles and emergence of pathogens.</title>
        <authorList>
            <person name="Haridas S."/>
            <person name="Albert R."/>
            <person name="Binder M."/>
            <person name="Bloem J."/>
            <person name="Labutti K."/>
            <person name="Salamov A."/>
            <person name="Andreopoulos B."/>
            <person name="Baker S."/>
            <person name="Barry K."/>
            <person name="Bills G."/>
            <person name="Bluhm B."/>
            <person name="Cannon C."/>
            <person name="Castanera R."/>
            <person name="Culley D."/>
            <person name="Daum C."/>
            <person name="Ezra D."/>
            <person name="Gonzalez J."/>
            <person name="Henrissat B."/>
            <person name="Kuo A."/>
            <person name="Liang C."/>
            <person name="Lipzen A."/>
            <person name="Lutzoni F."/>
            <person name="Magnuson J."/>
            <person name="Mondo S."/>
            <person name="Nolan M."/>
            <person name="Ohm R."/>
            <person name="Pangilinan J."/>
            <person name="Park H.-J."/>
            <person name="Ramirez L."/>
            <person name="Alfaro M."/>
            <person name="Sun H."/>
            <person name="Tritt A."/>
            <person name="Yoshinaga Y."/>
            <person name="Zwiers L.-H."/>
            <person name="Turgeon B."/>
            <person name="Goodwin S."/>
            <person name="Spatafora J."/>
            <person name="Crous P."/>
            <person name="Grigoriev I."/>
        </authorList>
    </citation>
    <scope>NUCLEOTIDE SEQUENCE</scope>
    <source>
        <strain evidence="2">CBS 207.26</strain>
    </source>
</reference>
<dbReference type="AlphaFoldDB" id="A0A6A6DS17"/>
<dbReference type="OrthoDB" id="4357141at2759"/>
<feature type="transmembrane region" description="Helical" evidence="1">
    <location>
        <begin position="117"/>
        <end position="136"/>
    </location>
</feature>
<dbReference type="Proteomes" id="UP000800200">
    <property type="component" value="Unassembled WGS sequence"/>
</dbReference>
<name>A0A6A6DS17_9PEZI</name>
<keyword evidence="1" id="KW-1133">Transmembrane helix</keyword>
<keyword evidence="1" id="KW-0472">Membrane</keyword>
<evidence type="ECO:0000256" key="1">
    <source>
        <dbReference type="SAM" id="Phobius"/>
    </source>
</evidence>
<keyword evidence="1" id="KW-0812">Transmembrane</keyword>
<evidence type="ECO:0000313" key="3">
    <source>
        <dbReference type="Proteomes" id="UP000800200"/>
    </source>
</evidence>
<evidence type="ECO:0000313" key="2">
    <source>
        <dbReference type="EMBL" id="KAF2180770.1"/>
    </source>
</evidence>
<dbReference type="EMBL" id="ML994656">
    <property type="protein sequence ID" value="KAF2180770.1"/>
    <property type="molecule type" value="Genomic_DNA"/>
</dbReference>
<accession>A0A6A6DS17</accession>
<proteinExistence type="predicted"/>
<protein>
    <submittedName>
        <fullName evidence="2">Uncharacterized protein</fullName>
    </submittedName>
</protein>
<organism evidence="2 3">
    <name type="scientific">Zopfia rhizophila CBS 207.26</name>
    <dbReference type="NCBI Taxonomy" id="1314779"/>
    <lineage>
        <taxon>Eukaryota</taxon>
        <taxon>Fungi</taxon>
        <taxon>Dikarya</taxon>
        <taxon>Ascomycota</taxon>
        <taxon>Pezizomycotina</taxon>
        <taxon>Dothideomycetes</taxon>
        <taxon>Dothideomycetes incertae sedis</taxon>
        <taxon>Zopfiaceae</taxon>
        <taxon>Zopfia</taxon>
    </lineage>
</organism>
<gene>
    <name evidence="2" type="ORF">K469DRAFT_729696</name>
</gene>
<sequence length="145" mass="16756">MDNKARGQQYLTPLEKEALVRYLLRMANNGFPIPINRHDKNIYGKIQHWFDIIGEELDRTDVLPENVYNMDKIGVMLSMLSSIKVLVGKGDLRTYRDAGVKRIIVTAIECISADSRFLYLLIIWLVSGYADFKISFDWLKLAFNP</sequence>
<keyword evidence="3" id="KW-1185">Reference proteome</keyword>